<feature type="region of interest" description="Disordered" evidence="12">
    <location>
        <begin position="283"/>
        <end position="310"/>
    </location>
</feature>
<dbReference type="CDD" id="cd00731">
    <property type="entry name" value="CheA_reg"/>
    <property type="match status" value="1"/>
</dbReference>
<keyword evidence="7" id="KW-0547">Nucleotide-binding</keyword>
<keyword evidence="6" id="KW-0808">Transferase</keyword>
<dbReference type="InterPro" id="IPR010808">
    <property type="entry name" value="CheA_P2-bd"/>
</dbReference>
<evidence type="ECO:0000256" key="7">
    <source>
        <dbReference type="ARBA" id="ARBA00022741"/>
    </source>
</evidence>
<dbReference type="InterPro" id="IPR036890">
    <property type="entry name" value="HATPase_C_sf"/>
</dbReference>
<evidence type="ECO:0000259" key="13">
    <source>
        <dbReference type="PROSITE" id="PS50109"/>
    </source>
</evidence>
<feature type="domain" description="HPt" evidence="15">
    <location>
        <begin position="1"/>
        <end position="103"/>
    </location>
</feature>
<dbReference type="PROSITE" id="PS50851">
    <property type="entry name" value="CHEW"/>
    <property type="match status" value="1"/>
</dbReference>
<evidence type="ECO:0000256" key="6">
    <source>
        <dbReference type="ARBA" id="ARBA00022679"/>
    </source>
</evidence>
<dbReference type="Pfam" id="PF07194">
    <property type="entry name" value="P2"/>
    <property type="match status" value="1"/>
</dbReference>
<dbReference type="InterPro" id="IPR036097">
    <property type="entry name" value="HisK_dim/P_sf"/>
</dbReference>
<dbReference type="InterPro" id="IPR037006">
    <property type="entry name" value="CheA-like_homodim_sf"/>
</dbReference>
<evidence type="ECO:0000256" key="11">
    <source>
        <dbReference type="PROSITE-ProRule" id="PRU00110"/>
    </source>
</evidence>
<dbReference type="Gene3D" id="3.30.565.10">
    <property type="entry name" value="Histidine kinase-like ATPase, C-terminal domain"/>
    <property type="match status" value="1"/>
</dbReference>
<dbReference type="Proteomes" id="UP000223596">
    <property type="component" value="Unassembled WGS sequence"/>
</dbReference>
<dbReference type="EC" id="2.7.13.3" evidence="2"/>
<comment type="caution">
    <text evidence="16">The sequence shown here is derived from an EMBL/GenBank/DDBJ whole genome shotgun (WGS) entry which is preliminary data.</text>
</comment>
<dbReference type="InterPro" id="IPR035891">
    <property type="entry name" value="CheY-binding_CheA"/>
</dbReference>
<dbReference type="InterPro" id="IPR004358">
    <property type="entry name" value="Sig_transdc_His_kin-like_C"/>
</dbReference>
<dbReference type="EMBL" id="PDBW01000001">
    <property type="protein sequence ID" value="PFH03012.1"/>
    <property type="molecule type" value="Genomic_DNA"/>
</dbReference>
<evidence type="ECO:0000256" key="5">
    <source>
        <dbReference type="ARBA" id="ARBA00022553"/>
    </source>
</evidence>
<feature type="modified residue" description="Phosphohistidine" evidence="11">
    <location>
        <position position="46"/>
    </location>
</feature>
<dbReference type="InterPro" id="IPR036061">
    <property type="entry name" value="CheW-like_dom_sf"/>
</dbReference>
<evidence type="ECO:0000259" key="15">
    <source>
        <dbReference type="PROSITE" id="PS50894"/>
    </source>
</evidence>
<dbReference type="SUPFAM" id="SSF55052">
    <property type="entry name" value="CheY-binding domain of CheA"/>
    <property type="match status" value="1"/>
</dbReference>
<dbReference type="InterPro" id="IPR004105">
    <property type="entry name" value="CheA-like_dim"/>
</dbReference>
<evidence type="ECO:0000256" key="4">
    <source>
        <dbReference type="ARBA" id="ARBA00022500"/>
    </source>
</evidence>
<dbReference type="InterPro" id="IPR037052">
    <property type="entry name" value="CheA-like_P2_sf"/>
</dbReference>
<dbReference type="Pfam" id="PF01627">
    <property type="entry name" value="Hpt"/>
    <property type="match status" value="1"/>
</dbReference>
<dbReference type="SMART" id="SM00260">
    <property type="entry name" value="CheW"/>
    <property type="match status" value="1"/>
</dbReference>
<dbReference type="InterPro" id="IPR005467">
    <property type="entry name" value="His_kinase_dom"/>
</dbReference>
<feature type="region of interest" description="Disordered" evidence="12">
    <location>
        <begin position="128"/>
        <end position="159"/>
    </location>
</feature>
<dbReference type="SMART" id="SM00387">
    <property type="entry name" value="HATPase_c"/>
    <property type="match status" value="1"/>
</dbReference>
<evidence type="ECO:0000256" key="2">
    <source>
        <dbReference type="ARBA" id="ARBA00012438"/>
    </source>
</evidence>
<feature type="domain" description="CheW-like" evidence="14">
    <location>
        <begin position="562"/>
        <end position="692"/>
    </location>
</feature>
<reference evidence="16 17" key="1">
    <citation type="submission" date="2017-09" db="EMBL/GenBank/DDBJ databases">
        <title>Evaluation of Pacific Biosciences Sequencing Technology to Finishing C. thermocellum Genome Sequences.</title>
        <authorList>
            <person name="Brown S."/>
        </authorList>
    </citation>
    <scope>NUCLEOTIDE SEQUENCE [LARGE SCALE GENOMIC DNA]</scope>
    <source>
        <strain evidence="16 17">AD2</strain>
    </source>
</reference>
<dbReference type="GO" id="GO:0005737">
    <property type="term" value="C:cytoplasm"/>
    <property type="evidence" value="ECO:0007669"/>
    <property type="project" value="InterPro"/>
</dbReference>
<dbReference type="Gene3D" id="3.30.70.1110">
    <property type="entry name" value="Histidine kinase CheA-like, P2 response regulator-binding domain"/>
    <property type="match status" value="1"/>
</dbReference>
<keyword evidence="8 16" id="KW-0418">Kinase</keyword>
<dbReference type="RefSeq" id="WP_003517988.1">
    <property type="nucleotide sequence ID" value="NZ_CP013828.1"/>
</dbReference>
<dbReference type="SUPFAM" id="SSF50341">
    <property type="entry name" value="CheW-like"/>
    <property type="match status" value="1"/>
</dbReference>
<evidence type="ECO:0000256" key="9">
    <source>
        <dbReference type="ARBA" id="ARBA00022840"/>
    </source>
</evidence>
<accession>A0AB36TGJ3</accession>
<dbReference type="SMART" id="SM00073">
    <property type="entry name" value="HPT"/>
    <property type="match status" value="1"/>
</dbReference>
<dbReference type="PANTHER" id="PTHR43395:SF1">
    <property type="entry name" value="CHEMOTAXIS PROTEIN CHEA"/>
    <property type="match status" value="1"/>
</dbReference>
<dbReference type="AlphaFoldDB" id="A0AB36TGJ3"/>
<dbReference type="Gene3D" id="1.10.287.560">
    <property type="entry name" value="Histidine kinase CheA-like, homodimeric domain"/>
    <property type="match status" value="1"/>
</dbReference>
<sequence>MDMSQYLEIFIDETKEHLQSLNQSLLELEQNPDDTSVLNEIFRVAHTLKGMSGTMGFTKMAKLTHDMENVLQALRNNQIKATSKLVDLLFKCLDALENYTDNIVNTGNEGSNEYNDIIKELNDIVQTKSSDGGQQKSSLSGKKVSDLDGTSKEENQHPTAAIKLNQYELNVAAKAREMNMNVFKITVVLNKGCVLKSARAFIIFQTLERHGEIIRSEPKVEDIEDEKFDFEFTVVCVTKENEEVFIKDINGIAEVDEVIVVPIDIPELKTSTVQNDDNYERENVQTGGEEVHVQEEKSESNTSSQVHKTKTGKTVRVDIDRLDVLMNLVSELIIIKTRLAGLSGSDNAQTYNETIEYLDRITTSLNDAVMKVRMVPVEMVFNRFPRMIRDIARELGKEIQLNMSGVETELDRTVIDEIGDPLIHLLRNSADHGIEPKEKRLAMGKPAVGHINLRAYQDGDNVVIEVEDDGQGIDVEKVKKKAVEKGLVKKEIVNTLSQKDIIDFLFKPSFSTSDNITNISGRGVGLDVVKTKIEQLGGVVEVETEAGKGSKFIIRLPLTLAIIQALLVMVGNEKYAIPLSSTKEIIKVTPEQIKTVQKQEVILLRNMVVPIVRLDKILEVPPVERKKKDMTVVIVKKGEKLSGFLVDSLIGQQEIVIKSLGKLLSNIKGIAGATILGDGNVALILDVNLLAV</sequence>
<dbReference type="PRINTS" id="PR00344">
    <property type="entry name" value="BCTRLSENSOR"/>
</dbReference>
<dbReference type="PANTHER" id="PTHR43395">
    <property type="entry name" value="SENSOR HISTIDINE KINASE CHEA"/>
    <property type="match status" value="1"/>
</dbReference>
<keyword evidence="4" id="KW-0145">Chemotaxis</keyword>
<name>A0AB36TGJ3_ACETH</name>
<dbReference type="Pfam" id="PF01584">
    <property type="entry name" value="CheW"/>
    <property type="match status" value="1"/>
</dbReference>
<dbReference type="PROSITE" id="PS50894">
    <property type="entry name" value="HPT"/>
    <property type="match status" value="1"/>
</dbReference>
<dbReference type="PROSITE" id="PS50109">
    <property type="entry name" value="HIS_KIN"/>
    <property type="match status" value="1"/>
</dbReference>
<dbReference type="CDD" id="cd00088">
    <property type="entry name" value="HPT"/>
    <property type="match status" value="1"/>
</dbReference>
<evidence type="ECO:0000256" key="3">
    <source>
        <dbReference type="ARBA" id="ARBA00021495"/>
    </source>
</evidence>
<dbReference type="Pfam" id="PF02895">
    <property type="entry name" value="H-kinase_dim"/>
    <property type="match status" value="1"/>
</dbReference>
<dbReference type="InterPro" id="IPR003594">
    <property type="entry name" value="HATPase_dom"/>
</dbReference>
<dbReference type="GO" id="GO:0000155">
    <property type="term" value="F:phosphorelay sensor kinase activity"/>
    <property type="evidence" value="ECO:0007669"/>
    <property type="project" value="InterPro"/>
</dbReference>
<evidence type="ECO:0000256" key="10">
    <source>
        <dbReference type="ARBA" id="ARBA00023012"/>
    </source>
</evidence>
<evidence type="ECO:0000256" key="12">
    <source>
        <dbReference type="SAM" id="MobiDB-lite"/>
    </source>
</evidence>
<keyword evidence="9" id="KW-0067">ATP-binding</keyword>
<dbReference type="SMART" id="SM01231">
    <property type="entry name" value="H-kinase_dim"/>
    <property type="match status" value="1"/>
</dbReference>
<dbReference type="Gene3D" id="1.20.120.160">
    <property type="entry name" value="HPT domain"/>
    <property type="match status" value="1"/>
</dbReference>
<dbReference type="InterPro" id="IPR002545">
    <property type="entry name" value="CheW-lke_dom"/>
</dbReference>
<evidence type="ECO:0000313" key="17">
    <source>
        <dbReference type="Proteomes" id="UP000223596"/>
    </source>
</evidence>
<dbReference type="SUPFAM" id="SSF47384">
    <property type="entry name" value="Homodimeric domain of signal transducing histidine kinase"/>
    <property type="match status" value="1"/>
</dbReference>
<dbReference type="GO" id="GO:0006935">
    <property type="term" value="P:chemotaxis"/>
    <property type="evidence" value="ECO:0007669"/>
    <property type="project" value="UniProtKB-KW"/>
</dbReference>
<feature type="compositionally biased region" description="Polar residues" evidence="12">
    <location>
        <begin position="128"/>
        <end position="140"/>
    </location>
</feature>
<comment type="catalytic activity">
    <reaction evidence="1">
        <text>ATP + protein L-histidine = ADP + protein N-phospho-L-histidine.</text>
        <dbReference type="EC" id="2.7.13.3"/>
    </reaction>
</comment>
<dbReference type="FunFam" id="2.30.30.40:FF:000048">
    <property type="entry name" value="Chemotaxis protein CheA, putative"/>
    <property type="match status" value="1"/>
</dbReference>
<dbReference type="InterPro" id="IPR051315">
    <property type="entry name" value="Bact_Chemotaxis_CheA"/>
</dbReference>
<dbReference type="FunFam" id="3.30.565.10:FF:000016">
    <property type="entry name" value="Chemotaxis protein CheA, putative"/>
    <property type="match status" value="1"/>
</dbReference>
<protein>
    <recommendedName>
        <fullName evidence="3">Chemotaxis protein CheA</fullName>
        <ecNumber evidence="2">2.7.13.3</ecNumber>
    </recommendedName>
</protein>
<keyword evidence="5 11" id="KW-0597">Phosphoprotein</keyword>
<dbReference type="InterPro" id="IPR008207">
    <property type="entry name" value="Sig_transdc_His_kin_Hpt_dom"/>
</dbReference>
<evidence type="ECO:0000313" key="16">
    <source>
        <dbReference type="EMBL" id="PFH03012.1"/>
    </source>
</evidence>
<dbReference type="SUPFAM" id="SSF47226">
    <property type="entry name" value="Histidine-containing phosphotransfer domain, HPT domain"/>
    <property type="match status" value="1"/>
</dbReference>
<evidence type="ECO:0000256" key="1">
    <source>
        <dbReference type="ARBA" id="ARBA00000085"/>
    </source>
</evidence>
<feature type="compositionally biased region" description="Basic and acidic residues" evidence="12">
    <location>
        <begin position="143"/>
        <end position="156"/>
    </location>
</feature>
<gene>
    <name evidence="16" type="ORF">M972_111808</name>
</gene>
<dbReference type="Gene3D" id="2.30.30.40">
    <property type="entry name" value="SH3 Domains"/>
    <property type="match status" value="1"/>
</dbReference>
<feature type="compositionally biased region" description="Basic and acidic residues" evidence="12">
    <location>
        <begin position="283"/>
        <end position="299"/>
    </location>
</feature>
<dbReference type="InterPro" id="IPR036641">
    <property type="entry name" value="HPT_dom_sf"/>
</dbReference>
<feature type="domain" description="Histidine kinase" evidence="13">
    <location>
        <begin position="323"/>
        <end position="560"/>
    </location>
</feature>
<dbReference type="Pfam" id="PF02518">
    <property type="entry name" value="HATPase_c"/>
    <property type="match status" value="1"/>
</dbReference>
<evidence type="ECO:0000259" key="14">
    <source>
        <dbReference type="PROSITE" id="PS50851"/>
    </source>
</evidence>
<dbReference type="SUPFAM" id="SSF55874">
    <property type="entry name" value="ATPase domain of HSP90 chaperone/DNA topoisomerase II/histidine kinase"/>
    <property type="match status" value="1"/>
</dbReference>
<dbReference type="GO" id="GO:0005524">
    <property type="term" value="F:ATP binding"/>
    <property type="evidence" value="ECO:0007669"/>
    <property type="project" value="UniProtKB-KW"/>
</dbReference>
<evidence type="ECO:0000256" key="8">
    <source>
        <dbReference type="ARBA" id="ARBA00022777"/>
    </source>
</evidence>
<organism evidence="16 17">
    <name type="scientific">Acetivibrio thermocellus AD2</name>
    <dbReference type="NCBI Taxonomy" id="1138384"/>
    <lineage>
        <taxon>Bacteria</taxon>
        <taxon>Bacillati</taxon>
        <taxon>Bacillota</taxon>
        <taxon>Clostridia</taxon>
        <taxon>Eubacteriales</taxon>
        <taxon>Oscillospiraceae</taxon>
        <taxon>Acetivibrio</taxon>
    </lineage>
</organism>
<keyword evidence="10" id="KW-0902">Two-component regulatory system</keyword>
<dbReference type="CDD" id="cd16916">
    <property type="entry name" value="HATPase_CheA-like"/>
    <property type="match status" value="1"/>
</dbReference>
<proteinExistence type="predicted"/>